<gene>
    <name evidence="9" type="primary">LOC114333355</name>
</gene>
<name>A0A6P7FRN2_DIAVI</name>
<dbReference type="InParanoid" id="A0A6P7FRN2"/>
<proteinExistence type="inferred from homology"/>
<evidence type="ECO:0000256" key="6">
    <source>
        <dbReference type="SAM" id="SignalP"/>
    </source>
</evidence>
<keyword evidence="3" id="KW-0326">Glycosidase</keyword>
<feature type="signal peptide" evidence="6">
    <location>
        <begin position="1"/>
        <end position="19"/>
    </location>
</feature>
<dbReference type="GO" id="GO:0005975">
    <property type="term" value="P:carbohydrate metabolic process"/>
    <property type="evidence" value="ECO:0007669"/>
    <property type="project" value="InterPro"/>
</dbReference>
<dbReference type="PROSITE" id="PS00653">
    <property type="entry name" value="GLYCOSYL_HYDROL_F1_2"/>
    <property type="match status" value="1"/>
</dbReference>
<sequence length="515" mass="59233">MCKIVYCLVLLTYLRFSDAKNNGTFPANFLFGVATSSFQIEGAWNEDGKGESMWDNFSHRVPSPIKNGDTADVACDSYHKYKEDVKLVADLGADFYRFSISWPRILPTGYTDNINQKGIQYYQNLVKECLKYNLIPVATLYHWEIPQSLFAAKLDWTNPAFIDIFVNYTRVVIQNLPDVGLWITINEPKQICHQGYGEGTLAPGLLLSGLEDYQCDYIVLKAHAKTYNMYKKEFPHYQAHMSLTIDCEWYQPYTNSKEDIDAARRNLDFECGMYSHPLYYGDWPPSVKARVKFRSELEGYNKSRLPEFTTEEINYIKGTSDLYLLNVYFAYLAKDVPEAPSNVTSFRSDIKAKLIRFPGTSVGINGFPIVPWSIENMLKFIKDEYKDPVILVTEIGTSEDGSTLEDDMRIDYLEKTYNAILEAMYNYDVKVVGVTVWSLLDNLEWMDGYTARFGLYHVDFNDPNRTRTPKKSVGYYQYVASTKRLLSADNGSNLINISGFMTIVLLFTILWNTFM</sequence>
<organism evidence="9">
    <name type="scientific">Diabrotica virgifera virgifera</name>
    <name type="common">western corn rootworm</name>
    <dbReference type="NCBI Taxonomy" id="50390"/>
    <lineage>
        <taxon>Eukaryota</taxon>
        <taxon>Metazoa</taxon>
        <taxon>Ecdysozoa</taxon>
        <taxon>Arthropoda</taxon>
        <taxon>Hexapoda</taxon>
        <taxon>Insecta</taxon>
        <taxon>Pterygota</taxon>
        <taxon>Neoptera</taxon>
        <taxon>Endopterygota</taxon>
        <taxon>Coleoptera</taxon>
        <taxon>Polyphaga</taxon>
        <taxon>Cucujiformia</taxon>
        <taxon>Chrysomeloidea</taxon>
        <taxon>Chrysomelidae</taxon>
        <taxon>Galerucinae</taxon>
        <taxon>Diabroticina</taxon>
        <taxon>Diabroticites</taxon>
        <taxon>Diabrotica</taxon>
    </lineage>
</organism>
<dbReference type="PRINTS" id="PR00131">
    <property type="entry name" value="GLHYDRLASE1"/>
</dbReference>
<dbReference type="RefSeq" id="XP_028139019.1">
    <property type="nucleotide sequence ID" value="XM_028283218.1"/>
</dbReference>
<evidence type="ECO:0000313" key="7">
    <source>
        <dbReference type="EnsemblMetazoa" id="XP_028139019.1"/>
    </source>
</evidence>
<dbReference type="GeneID" id="114333355"/>
<reference evidence="9" key="1">
    <citation type="submission" date="2025-04" db="UniProtKB">
        <authorList>
            <consortium name="RefSeq"/>
        </authorList>
    </citation>
    <scope>IDENTIFICATION</scope>
    <source>
        <tissue evidence="9">Whole insect</tissue>
    </source>
</reference>
<keyword evidence="8" id="KW-1185">Reference proteome</keyword>
<dbReference type="Gene3D" id="3.20.20.80">
    <property type="entry name" value="Glycosidases"/>
    <property type="match status" value="1"/>
</dbReference>
<keyword evidence="6" id="KW-0732">Signal</keyword>
<dbReference type="GO" id="GO:0008422">
    <property type="term" value="F:beta-glucosidase activity"/>
    <property type="evidence" value="ECO:0007669"/>
    <property type="project" value="TreeGrafter"/>
</dbReference>
<dbReference type="SUPFAM" id="SSF51445">
    <property type="entry name" value="(Trans)glycosidases"/>
    <property type="match status" value="1"/>
</dbReference>
<dbReference type="Proteomes" id="UP001652700">
    <property type="component" value="Unplaced"/>
</dbReference>
<dbReference type="InterPro" id="IPR001360">
    <property type="entry name" value="Glyco_hydro_1"/>
</dbReference>
<protein>
    <submittedName>
        <fullName evidence="9">Myrosinase 1-like</fullName>
    </submittedName>
</protein>
<dbReference type="AlphaFoldDB" id="A0A6P7FRN2"/>
<evidence type="ECO:0000256" key="4">
    <source>
        <dbReference type="RuleBase" id="RU003690"/>
    </source>
</evidence>
<evidence type="ECO:0000313" key="9">
    <source>
        <dbReference type="RefSeq" id="XP_028139019.1"/>
    </source>
</evidence>
<keyword evidence="5" id="KW-1133">Transmembrane helix</keyword>
<evidence type="ECO:0000256" key="1">
    <source>
        <dbReference type="ARBA" id="ARBA00010838"/>
    </source>
</evidence>
<dbReference type="KEGG" id="dvv:114333355"/>
<feature type="chain" id="PRO_5028295485" evidence="6">
    <location>
        <begin position="20"/>
        <end position="515"/>
    </location>
</feature>
<dbReference type="EnsemblMetazoa" id="XM_028283218.2">
    <property type="protein sequence ID" value="XP_028139019.1"/>
    <property type="gene ID" value="LOC114333355"/>
</dbReference>
<comment type="similarity">
    <text evidence="1 4">Belongs to the glycosyl hydrolase 1 family.</text>
</comment>
<evidence type="ECO:0000313" key="8">
    <source>
        <dbReference type="Proteomes" id="UP001652700"/>
    </source>
</evidence>
<dbReference type="OrthoDB" id="6666096at2759"/>
<dbReference type="InterPro" id="IPR017853">
    <property type="entry name" value="GH"/>
</dbReference>
<keyword evidence="2" id="KW-0378">Hydrolase</keyword>
<dbReference type="Pfam" id="PF00232">
    <property type="entry name" value="Glyco_hydro_1"/>
    <property type="match status" value="1"/>
</dbReference>
<evidence type="ECO:0000256" key="3">
    <source>
        <dbReference type="ARBA" id="ARBA00023295"/>
    </source>
</evidence>
<accession>A0A6P7FRN2</accession>
<feature type="transmembrane region" description="Helical" evidence="5">
    <location>
        <begin position="494"/>
        <end position="514"/>
    </location>
</feature>
<evidence type="ECO:0000256" key="5">
    <source>
        <dbReference type="SAM" id="Phobius"/>
    </source>
</evidence>
<keyword evidence="5" id="KW-0472">Membrane</keyword>
<dbReference type="InterPro" id="IPR033132">
    <property type="entry name" value="GH_1_N_CS"/>
</dbReference>
<keyword evidence="5" id="KW-0812">Transmembrane</keyword>
<dbReference type="PANTHER" id="PTHR10353">
    <property type="entry name" value="GLYCOSYL HYDROLASE"/>
    <property type="match status" value="1"/>
</dbReference>
<reference evidence="7" key="2">
    <citation type="submission" date="2025-05" db="UniProtKB">
        <authorList>
            <consortium name="EnsemblMetazoa"/>
        </authorList>
    </citation>
    <scope>IDENTIFICATION</scope>
</reference>
<dbReference type="PANTHER" id="PTHR10353:SF36">
    <property type="entry name" value="LP05116P"/>
    <property type="match status" value="1"/>
</dbReference>
<evidence type="ECO:0000256" key="2">
    <source>
        <dbReference type="ARBA" id="ARBA00022801"/>
    </source>
</evidence>